<feature type="non-terminal residue" evidence="1">
    <location>
        <position position="1"/>
    </location>
</feature>
<protein>
    <submittedName>
        <fullName evidence="1">Uncharacterized protein</fullName>
    </submittedName>
</protein>
<comment type="caution">
    <text evidence="1">The sequence shown here is derived from an EMBL/GenBank/DDBJ whole genome shotgun (WGS) entry which is preliminary data.</text>
</comment>
<organism evidence="1">
    <name type="scientific">marine sediment metagenome</name>
    <dbReference type="NCBI Taxonomy" id="412755"/>
    <lineage>
        <taxon>unclassified sequences</taxon>
        <taxon>metagenomes</taxon>
        <taxon>ecological metagenomes</taxon>
    </lineage>
</organism>
<name>A0A0F9EXU1_9ZZZZ</name>
<sequence>IIMADPAYNVYLGKENTKPDTWVGGNEADGTAIDGWLKFTCPSLDDSILNRNTIIHNASHISYVIVTGKITQTIKLNNIIIVQTGATIGSDYYNAAKEFVLRHMATGAEANYKYPLYLYIFGPSYNGKYIKWMDNSEAMVEYCRVNIRTWNFHLDNSGIYKGSITLEEAWV</sequence>
<accession>A0A0F9EXU1</accession>
<dbReference type="EMBL" id="LAZR01035016">
    <property type="protein sequence ID" value="KKL28663.1"/>
    <property type="molecule type" value="Genomic_DNA"/>
</dbReference>
<reference evidence="1" key="1">
    <citation type="journal article" date="2015" name="Nature">
        <title>Complex archaea that bridge the gap between prokaryotes and eukaryotes.</title>
        <authorList>
            <person name="Spang A."/>
            <person name="Saw J.H."/>
            <person name="Jorgensen S.L."/>
            <person name="Zaremba-Niedzwiedzka K."/>
            <person name="Martijn J."/>
            <person name="Lind A.E."/>
            <person name="van Eijk R."/>
            <person name="Schleper C."/>
            <person name="Guy L."/>
            <person name="Ettema T.J."/>
        </authorList>
    </citation>
    <scope>NUCLEOTIDE SEQUENCE</scope>
</reference>
<dbReference type="AlphaFoldDB" id="A0A0F9EXU1"/>
<gene>
    <name evidence="1" type="ORF">LCGC14_2372880</name>
</gene>
<evidence type="ECO:0000313" key="1">
    <source>
        <dbReference type="EMBL" id="KKL28663.1"/>
    </source>
</evidence>
<proteinExistence type="predicted"/>